<dbReference type="PATRIC" id="fig|1189619.4.peg.2003"/>
<dbReference type="InterPro" id="IPR001296">
    <property type="entry name" value="Glyco_trans_1"/>
</dbReference>
<feature type="domain" description="Glycosyltransferase subfamily 4-like N-terminal" evidence="2">
    <location>
        <begin position="15"/>
        <end position="171"/>
    </location>
</feature>
<proteinExistence type="predicted"/>
<keyword evidence="4" id="KW-1185">Reference proteome</keyword>
<accession>N1WUM9</accession>
<evidence type="ECO:0000313" key="4">
    <source>
        <dbReference type="Proteomes" id="UP000012317"/>
    </source>
</evidence>
<dbReference type="RefSeq" id="WP_003440795.1">
    <property type="nucleotide sequence ID" value="NZ_APLF01000009.1"/>
</dbReference>
<dbReference type="Proteomes" id="UP000012317">
    <property type="component" value="Unassembled WGS sequence"/>
</dbReference>
<comment type="caution">
    <text evidence="3">The sequence shown here is derived from an EMBL/GenBank/DDBJ whole genome shotgun (WGS) entry which is preliminary data.</text>
</comment>
<evidence type="ECO:0000259" key="1">
    <source>
        <dbReference type="Pfam" id="PF00534"/>
    </source>
</evidence>
<dbReference type="PANTHER" id="PTHR45947">
    <property type="entry name" value="SULFOQUINOVOSYL TRANSFERASE SQD2"/>
    <property type="match status" value="1"/>
</dbReference>
<dbReference type="Pfam" id="PF13439">
    <property type="entry name" value="Glyco_transf_4"/>
    <property type="match status" value="1"/>
</dbReference>
<dbReference type="CDD" id="cd03801">
    <property type="entry name" value="GT4_PimA-like"/>
    <property type="match status" value="1"/>
</dbReference>
<dbReference type="GO" id="GO:0016757">
    <property type="term" value="F:glycosyltransferase activity"/>
    <property type="evidence" value="ECO:0007669"/>
    <property type="project" value="InterPro"/>
</dbReference>
<dbReference type="InterPro" id="IPR050194">
    <property type="entry name" value="Glycosyltransferase_grp1"/>
</dbReference>
<dbReference type="InterPro" id="IPR028098">
    <property type="entry name" value="Glyco_trans_4-like_N"/>
</dbReference>
<evidence type="ECO:0000313" key="3">
    <source>
        <dbReference type="EMBL" id="EMY80829.1"/>
    </source>
</evidence>
<feature type="domain" description="Glycosyl transferase family 1" evidence="1">
    <location>
        <begin position="184"/>
        <end position="346"/>
    </location>
</feature>
<dbReference type="SUPFAM" id="SSF53756">
    <property type="entry name" value="UDP-Glycosyltransferase/glycogen phosphorylase"/>
    <property type="match status" value="1"/>
</dbReference>
<dbReference type="STRING" id="1189619.pgond44_09711"/>
<keyword evidence="3" id="KW-0808">Transferase</keyword>
<name>N1WUM9_9FLAO</name>
<dbReference type="AlphaFoldDB" id="N1WUM9"/>
<sequence>MKTILLITSEFPPQPGGIGNHAYHFAQQLSLHYKVKVLADQRSEDGVEEKEFDQLQKFSSHRVQRYPFILWTYLLRLVSAFQSAKQADLILVSGKFSLWTGGLLSLFYSKPYVAIIHGSEIQLSNSLARGFTNWSLQRFDHVIGVSNFTLNLVSHLDIKQKSVIPNGFDLSQLNEVHKKPEYKEKTKSDSLHLITVGNLTQRKGQHNVLKALPLLIKTYPNLIYHIVGLPTDQERLENLASKLKINEYIRYHGRQAEEEKIKLLLASDVFIMLSEQTSTGDVEGFGIAILEANALGLPAVGSLNCGIEDAIKADYSGQLVDPHDPQAILEAVDKITSQQETYAKHAKAWSTKFTWDKIGKQYVEILEEFFKRI</sequence>
<dbReference type="Pfam" id="PF00534">
    <property type="entry name" value="Glycos_transf_1"/>
    <property type="match status" value="1"/>
</dbReference>
<organism evidence="3 4">
    <name type="scientific">Psychroflexus gondwanensis ACAM 44</name>
    <dbReference type="NCBI Taxonomy" id="1189619"/>
    <lineage>
        <taxon>Bacteria</taxon>
        <taxon>Pseudomonadati</taxon>
        <taxon>Bacteroidota</taxon>
        <taxon>Flavobacteriia</taxon>
        <taxon>Flavobacteriales</taxon>
        <taxon>Flavobacteriaceae</taxon>
        <taxon>Psychroflexus</taxon>
    </lineage>
</organism>
<dbReference type="PANTHER" id="PTHR45947:SF3">
    <property type="entry name" value="SULFOQUINOVOSYL TRANSFERASE SQD2"/>
    <property type="match status" value="1"/>
</dbReference>
<protein>
    <submittedName>
        <fullName evidence="3">Glycosyltransferase</fullName>
    </submittedName>
</protein>
<dbReference type="EMBL" id="APLF01000009">
    <property type="protein sequence ID" value="EMY80829.1"/>
    <property type="molecule type" value="Genomic_DNA"/>
</dbReference>
<dbReference type="eggNOG" id="COG0438">
    <property type="taxonomic scope" value="Bacteria"/>
</dbReference>
<gene>
    <name evidence="3" type="ORF">pgond44_09711</name>
</gene>
<dbReference type="Gene3D" id="3.40.50.2000">
    <property type="entry name" value="Glycogen Phosphorylase B"/>
    <property type="match status" value="2"/>
</dbReference>
<reference evidence="3 4" key="1">
    <citation type="journal article" date="2014" name="Genome Biol. Evol.">
        <title>Extensive gene acquisition in the extremely psychrophilic bacterial species Psychroflexus torquis and the link to sea-ice ecosystem specialism.</title>
        <authorList>
            <person name="Feng S."/>
            <person name="Powell S.M."/>
            <person name="Wilson R."/>
            <person name="Bowman J.P."/>
        </authorList>
    </citation>
    <scope>NUCLEOTIDE SEQUENCE [LARGE SCALE GENOMIC DNA]</scope>
    <source>
        <strain evidence="3 4">ACAM 44</strain>
    </source>
</reference>
<evidence type="ECO:0000259" key="2">
    <source>
        <dbReference type="Pfam" id="PF13439"/>
    </source>
</evidence>